<dbReference type="AlphaFoldDB" id="A0A7C0Y570"/>
<dbReference type="Gene3D" id="3.40.50.300">
    <property type="entry name" value="P-loop containing nucleotide triphosphate hydrolases"/>
    <property type="match status" value="1"/>
</dbReference>
<organism evidence="2">
    <name type="scientific">Desulfofervidus auxilii</name>
    <dbReference type="NCBI Taxonomy" id="1621989"/>
    <lineage>
        <taxon>Bacteria</taxon>
        <taxon>Pseudomonadati</taxon>
        <taxon>Thermodesulfobacteriota</taxon>
        <taxon>Candidatus Desulfofervidia</taxon>
        <taxon>Candidatus Desulfofervidales</taxon>
        <taxon>Candidatus Desulfofervidaceae</taxon>
        <taxon>Candidatus Desulfofervidus</taxon>
    </lineage>
</organism>
<reference evidence="2" key="1">
    <citation type="journal article" date="2020" name="mSystems">
        <title>Genome- and Community-Level Interaction Insights into Carbon Utilization and Element Cycling Functions of Hydrothermarchaeota in Hydrothermal Sediment.</title>
        <authorList>
            <person name="Zhou Z."/>
            <person name="Liu Y."/>
            <person name="Xu W."/>
            <person name="Pan J."/>
            <person name="Luo Z.H."/>
            <person name="Li M."/>
        </authorList>
    </citation>
    <scope>NUCLEOTIDE SEQUENCE [LARGE SCALE GENOMIC DNA]</scope>
    <source>
        <strain evidence="2">HyVt-233</strain>
    </source>
</reference>
<dbReference type="SUPFAM" id="SSF52540">
    <property type="entry name" value="P-loop containing nucleoside triphosphate hydrolases"/>
    <property type="match status" value="1"/>
</dbReference>
<dbReference type="Proteomes" id="UP000886289">
    <property type="component" value="Unassembled WGS sequence"/>
</dbReference>
<gene>
    <name evidence="2" type="ORF">ENG63_07470</name>
</gene>
<feature type="non-terminal residue" evidence="2">
    <location>
        <position position="122"/>
    </location>
</feature>
<sequence>MVDGVKIFSLSGSHKVGKTTIWKKLKAISEKNWVFIGEFADKILKDLSIEWEELIQNELLYKDFEKIILDSIRLSYEIHKRKVLITDRCFLDCMAYLNIFLNESIIEILLNNWWNYLNKLYV</sequence>
<dbReference type="InterPro" id="IPR027417">
    <property type="entry name" value="P-loop_NTPase"/>
</dbReference>
<accession>A0A7C0Y570</accession>
<comment type="caution">
    <text evidence="2">The sequence shown here is derived from an EMBL/GenBank/DDBJ whole genome shotgun (WGS) entry which is preliminary data.</text>
</comment>
<feature type="domain" description="NadR/Ttd14 AAA" evidence="1">
    <location>
        <begin position="10"/>
        <end position="102"/>
    </location>
</feature>
<evidence type="ECO:0000259" key="1">
    <source>
        <dbReference type="Pfam" id="PF13521"/>
    </source>
</evidence>
<dbReference type="Pfam" id="PF13521">
    <property type="entry name" value="AAA_28"/>
    <property type="match status" value="1"/>
</dbReference>
<proteinExistence type="predicted"/>
<dbReference type="InterPro" id="IPR038727">
    <property type="entry name" value="NadR/Ttd14_AAA_dom"/>
</dbReference>
<name>A0A7C0Y570_DESA2</name>
<evidence type="ECO:0000313" key="2">
    <source>
        <dbReference type="EMBL" id="HDD44681.1"/>
    </source>
</evidence>
<protein>
    <recommendedName>
        <fullName evidence="1">NadR/Ttd14 AAA domain-containing protein</fullName>
    </recommendedName>
</protein>
<dbReference type="EMBL" id="DRBS01000280">
    <property type="protein sequence ID" value="HDD44681.1"/>
    <property type="molecule type" value="Genomic_DNA"/>
</dbReference>